<gene>
    <name evidence="2" type="ORF">GCM10009851_05540</name>
</gene>
<comment type="caution">
    <text evidence="2">The sequence shown here is derived from an EMBL/GenBank/DDBJ whole genome shotgun (WGS) entry which is preliminary data.</text>
</comment>
<keyword evidence="3" id="KW-1185">Reference proteome</keyword>
<dbReference type="EMBL" id="BAAAQY010000002">
    <property type="protein sequence ID" value="GAA2224920.1"/>
    <property type="molecule type" value="Genomic_DNA"/>
</dbReference>
<protein>
    <submittedName>
        <fullName evidence="2">Alpha/beta hydrolase</fullName>
    </submittedName>
</protein>
<name>A0ABN3D9B4_9MICO</name>
<sequence>MTVVMERTVSKDGTSIAYQRSDVGAEGGAAIVFVGGAFNLRDTCLPIAELLAPEGIATVVYDRRARGDSGDIRPYAIEREIDDLAAVIDLVGGRASVFGFSSGGVLALAAAAAGVGVDRVFLYEAPFRFDPDARAQLDPGLPARLQALVDDGRPGDAVSLFQREGIGLPAEVVEQIKHAPFFPALEAIAQSVVYDATITTTLAVPTREMVAVTTPVTVMRGERTWPLLESAAEELVRLLPGARLEVIPGAADHGLPAEPLAAHLRAALAR</sequence>
<dbReference type="Proteomes" id="UP001500929">
    <property type="component" value="Unassembled WGS sequence"/>
</dbReference>
<accession>A0ABN3D9B4</accession>
<dbReference type="GO" id="GO:0016787">
    <property type="term" value="F:hydrolase activity"/>
    <property type="evidence" value="ECO:0007669"/>
    <property type="project" value="UniProtKB-KW"/>
</dbReference>
<feature type="domain" description="AB hydrolase-1" evidence="1">
    <location>
        <begin position="31"/>
        <end position="256"/>
    </location>
</feature>
<proteinExistence type="predicted"/>
<evidence type="ECO:0000259" key="1">
    <source>
        <dbReference type="Pfam" id="PF12697"/>
    </source>
</evidence>
<organism evidence="2 3">
    <name type="scientific">Herbiconiux moechotypicola</name>
    <dbReference type="NCBI Taxonomy" id="637393"/>
    <lineage>
        <taxon>Bacteria</taxon>
        <taxon>Bacillati</taxon>
        <taxon>Actinomycetota</taxon>
        <taxon>Actinomycetes</taxon>
        <taxon>Micrococcales</taxon>
        <taxon>Microbacteriaceae</taxon>
        <taxon>Herbiconiux</taxon>
    </lineage>
</organism>
<evidence type="ECO:0000313" key="2">
    <source>
        <dbReference type="EMBL" id="GAA2224920.1"/>
    </source>
</evidence>
<dbReference type="Pfam" id="PF12697">
    <property type="entry name" value="Abhydrolase_6"/>
    <property type="match status" value="1"/>
</dbReference>
<dbReference type="InterPro" id="IPR050471">
    <property type="entry name" value="AB_hydrolase"/>
</dbReference>
<dbReference type="SUPFAM" id="SSF53474">
    <property type="entry name" value="alpha/beta-Hydrolases"/>
    <property type="match status" value="1"/>
</dbReference>
<reference evidence="2 3" key="1">
    <citation type="journal article" date="2019" name="Int. J. Syst. Evol. Microbiol.">
        <title>The Global Catalogue of Microorganisms (GCM) 10K type strain sequencing project: providing services to taxonomists for standard genome sequencing and annotation.</title>
        <authorList>
            <consortium name="The Broad Institute Genomics Platform"/>
            <consortium name="The Broad Institute Genome Sequencing Center for Infectious Disease"/>
            <person name="Wu L."/>
            <person name="Ma J."/>
        </authorList>
    </citation>
    <scope>NUCLEOTIDE SEQUENCE [LARGE SCALE GENOMIC DNA]</scope>
    <source>
        <strain evidence="2 3">JCM 16117</strain>
    </source>
</reference>
<keyword evidence="2" id="KW-0378">Hydrolase</keyword>
<dbReference type="Gene3D" id="3.40.50.1820">
    <property type="entry name" value="alpha/beta hydrolase"/>
    <property type="match status" value="1"/>
</dbReference>
<evidence type="ECO:0000313" key="3">
    <source>
        <dbReference type="Proteomes" id="UP001500929"/>
    </source>
</evidence>
<dbReference type="PANTHER" id="PTHR43433">
    <property type="entry name" value="HYDROLASE, ALPHA/BETA FOLD FAMILY PROTEIN"/>
    <property type="match status" value="1"/>
</dbReference>
<dbReference type="InterPro" id="IPR029058">
    <property type="entry name" value="AB_hydrolase_fold"/>
</dbReference>
<dbReference type="PANTHER" id="PTHR43433:SF10">
    <property type="entry name" value="AB HYDROLASE-1 DOMAIN-CONTAINING PROTEIN"/>
    <property type="match status" value="1"/>
</dbReference>
<dbReference type="InterPro" id="IPR000073">
    <property type="entry name" value="AB_hydrolase_1"/>
</dbReference>